<accession>A0A2P2KI30</accession>
<dbReference type="AlphaFoldDB" id="A0A2P2KI30"/>
<organism evidence="2">
    <name type="scientific">Rhizophora mucronata</name>
    <name type="common">Asiatic mangrove</name>
    <dbReference type="NCBI Taxonomy" id="61149"/>
    <lineage>
        <taxon>Eukaryota</taxon>
        <taxon>Viridiplantae</taxon>
        <taxon>Streptophyta</taxon>
        <taxon>Embryophyta</taxon>
        <taxon>Tracheophyta</taxon>
        <taxon>Spermatophyta</taxon>
        <taxon>Magnoliopsida</taxon>
        <taxon>eudicotyledons</taxon>
        <taxon>Gunneridae</taxon>
        <taxon>Pentapetalae</taxon>
        <taxon>rosids</taxon>
        <taxon>fabids</taxon>
        <taxon>Malpighiales</taxon>
        <taxon>Rhizophoraceae</taxon>
        <taxon>Rhizophora</taxon>
    </lineage>
</organism>
<protein>
    <submittedName>
        <fullName evidence="2">Uncharacterized protein</fullName>
    </submittedName>
</protein>
<dbReference type="EMBL" id="GGEC01024857">
    <property type="protein sequence ID" value="MBX05341.1"/>
    <property type="molecule type" value="Transcribed_RNA"/>
</dbReference>
<evidence type="ECO:0000313" key="2">
    <source>
        <dbReference type="EMBL" id="MBX05341.1"/>
    </source>
</evidence>
<evidence type="ECO:0000256" key="1">
    <source>
        <dbReference type="SAM" id="MobiDB-lite"/>
    </source>
</evidence>
<feature type="region of interest" description="Disordered" evidence="1">
    <location>
        <begin position="1"/>
        <end position="27"/>
    </location>
</feature>
<name>A0A2P2KI30_RHIMU</name>
<sequence length="27" mass="2971">MKSWLDPGTMLHRSEGRGKNHGSKSSS</sequence>
<reference evidence="2" key="1">
    <citation type="submission" date="2018-02" db="EMBL/GenBank/DDBJ databases">
        <title>Rhizophora mucronata_Transcriptome.</title>
        <authorList>
            <person name="Meera S.P."/>
            <person name="Sreeshan A."/>
            <person name="Augustine A."/>
        </authorList>
    </citation>
    <scope>NUCLEOTIDE SEQUENCE</scope>
    <source>
        <tissue evidence="2">Leaf</tissue>
    </source>
</reference>
<proteinExistence type="predicted"/>